<reference evidence="4" key="1">
    <citation type="submission" date="2016-10" db="EMBL/GenBank/DDBJ databases">
        <authorList>
            <person name="Varghese N."/>
            <person name="Submissions S."/>
        </authorList>
    </citation>
    <scope>NUCLEOTIDE SEQUENCE [LARGE SCALE GENOMIC DNA]</scope>
    <source>
        <strain evidence="4">S6-262</strain>
    </source>
</reference>
<feature type="coiled-coil region" evidence="1">
    <location>
        <begin position="4"/>
        <end position="31"/>
    </location>
</feature>
<evidence type="ECO:0000256" key="1">
    <source>
        <dbReference type="SAM" id="Coils"/>
    </source>
</evidence>
<evidence type="ECO:0000313" key="3">
    <source>
        <dbReference type="EMBL" id="SEN60960.1"/>
    </source>
</evidence>
<accession>A0A1H8HX14</accession>
<sequence>MSDNQKLFGRIDRLERQVAELIAERDARRRLEMEDEMAWDQAFPSQSLNRHRQEWSAGNQLHRE</sequence>
<keyword evidence="1" id="KW-0175">Coiled coil</keyword>
<name>A0A1H8HX14_9SPHN</name>
<dbReference type="AlphaFoldDB" id="A0A1H8HX14"/>
<organism evidence="3 4">
    <name type="scientific">Sphingomonas gellani</name>
    <dbReference type="NCBI Taxonomy" id="1166340"/>
    <lineage>
        <taxon>Bacteria</taxon>
        <taxon>Pseudomonadati</taxon>
        <taxon>Pseudomonadota</taxon>
        <taxon>Alphaproteobacteria</taxon>
        <taxon>Sphingomonadales</taxon>
        <taxon>Sphingomonadaceae</taxon>
        <taxon>Sphingomonas</taxon>
    </lineage>
</organism>
<protein>
    <submittedName>
        <fullName evidence="3">Uncharacterized protein</fullName>
    </submittedName>
</protein>
<feature type="region of interest" description="Disordered" evidence="2">
    <location>
        <begin position="45"/>
        <end position="64"/>
    </location>
</feature>
<keyword evidence="4" id="KW-1185">Reference proteome</keyword>
<gene>
    <name evidence="3" type="ORF">SAMN05192583_3141</name>
</gene>
<proteinExistence type="predicted"/>
<evidence type="ECO:0000313" key="4">
    <source>
        <dbReference type="Proteomes" id="UP000199206"/>
    </source>
</evidence>
<dbReference type="Proteomes" id="UP000199206">
    <property type="component" value="Unassembled WGS sequence"/>
</dbReference>
<evidence type="ECO:0000256" key="2">
    <source>
        <dbReference type="SAM" id="MobiDB-lite"/>
    </source>
</evidence>
<dbReference type="EMBL" id="FOCF01000009">
    <property type="protein sequence ID" value="SEN60960.1"/>
    <property type="molecule type" value="Genomic_DNA"/>
</dbReference>
<dbReference type="RefSeq" id="WP_093666668.1">
    <property type="nucleotide sequence ID" value="NZ_FOCF01000009.1"/>
</dbReference>